<gene>
    <name evidence="2" type="ORF">VFPPC_14874</name>
</gene>
<accession>A0A179FB22</accession>
<reference evidence="2 3" key="1">
    <citation type="journal article" date="2016" name="PLoS Pathog.">
        <title>Biosynthesis of antibiotic leucinostatins in bio-control fungus Purpureocillium lilacinum and their inhibition on phytophthora revealed by genome mining.</title>
        <authorList>
            <person name="Wang G."/>
            <person name="Liu Z."/>
            <person name="Lin R."/>
            <person name="Li E."/>
            <person name="Mao Z."/>
            <person name="Ling J."/>
            <person name="Yang Y."/>
            <person name="Yin W.B."/>
            <person name="Xie B."/>
        </authorList>
    </citation>
    <scope>NUCLEOTIDE SEQUENCE [LARGE SCALE GENOMIC DNA]</scope>
    <source>
        <strain evidence="2">170</strain>
    </source>
</reference>
<feature type="region of interest" description="Disordered" evidence="1">
    <location>
        <begin position="1"/>
        <end position="24"/>
    </location>
</feature>
<dbReference type="Proteomes" id="UP000078397">
    <property type="component" value="Unassembled WGS sequence"/>
</dbReference>
<dbReference type="GeneID" id="28856636"/>
<dbReference type="RefSeq" id="XP_018140244.1">
    <property type="nucleotide sequence ID" value="XM_018292642.1"/>
</dbReference>
<organism evidence="2 3">
    <name type="scientific">Pochonia chlamydosporia 170</name>
    <dbReference type="NCBI Taxonomy" id="1380566"/>
    <lineage>
        <taxon>Eukaryota</taxon>
        <taxon>Fungi</taxon>
        <taxon>Dikarya</taxon>
        <taxon>Ascomycota</taxon>
        <taxon>Pezizomycotina</taxon>
        <taxon>Sordariomycetes</taxon>
        <taxon>Hypocreomycetidae</taxon>
        <taxon>Hypocreales</taxon>
        <taxon>Clavicipitaceae</taxon>
        <taxon>Pochonia</taxon>
    </lineage>
</organism>
<name>A0A179FB22_METCM</name>
<evidence type="ECO:0000256" key="1">
    <source>
        <dbReference type="SAM" id="MobiDB-lite"/>
    </source>
</evidence>
<evidence type="ECO:0000313" key="3">
    <source>
        <dbReference type="Proteomes" id="UP000078397"/>
    </source>
</evidence>
<comment type="caution">
    <text evidence="2">The sequence shown here is derived from an EMBL/GenBank/DDBJ whole genome shotgun (WGS) entry which is preliminary data.</text>
</comment>
<evidence type="ECO:0000313" key="2">
    <source>
        <dbReference type="EMBL" id="OAQ62664.1"/>
    </source>
</evidence>
<proteinExistence type="predicted"/>
<sequence length="184" mass="20624">MANDANATGSSQEGIQAATTNSEYDNITVKASTIEDRILFRNILKQSKRKHGNSYNIVERTPEGYRLELAPGATVDNGVPLAYEDISRWEDSQKRKDYPCIKVLRPFKEDRAPRAPPEYPNDVIKDSRGVLVSRHYSGVYEDLKGDLWIDGGSEIQYRDESKDCVAKAAKENPEAKIKDCISGL</sequence>
<dbReference type="EMBL" id="LSBJ02000006">
    <property type="protein sequence ID" value="OAQ62664.1"/>
    <property type="molecule type" value="Genomic_DNA"/>
</dbReference>
<keyword evidence="3" id="KW-1185">Reference proteome</keyword>
<dbReference type="KEGG" id="pchm:VFPPC_14874"/>
<dbReference type="AlphaFoldDB" id="A0A179FB22"/>
<protein>
    <submittedName>
        <fullName evidence="2">Uncharacterized protein</fullName>
    </submittedName>
</protein>